<proteinExistence type="predicted"/>
<feature type="transmembrane region" description="Helical" evidence="1">
    <location>
        <begin position="220"/>
        <end position="241"/>
    </location>
</feature>
<keyword evidence="1" id="KW-0472">Membrane</keyword>
<dbReference type="AlphaFoldDB" id="W7UBB4"/>
<sequence>MAWLKRAQLVNVSIFSITTMRRAFFLLALGITLVMTAGQDLFTLKNVKVIDKSKTARDQWSMKGNLDDPTMTVVPLIGQEGLTVELQDMALATLESTAFAASDCKLRRNGRGVSCKTRGARVSIKMSRRPKGAYVQNSNYNSTGGYYSASGMFRRLQFLQDPIVFPLTVVLNVPSIPFPPSAMVSSCSEKIKGAGRTTRITCTPGPTPLTRGLILISPVISIRGVPLSVCFLCVSVFLYYFSREAYECLPVLTSIRAPVFHVLAKTCRVHCKPSRMSDWSTLKYDFWLPSCLLVEFKKTCTCMIIRMGKRKFLVEGMQVFNFASKCRLILSRPNIFFDYPKLPCTIMMQELRCLHTGFLFAYLFVCRIRCHLSYS</sequence>
<evidence type="ECO:0000313" key="3">
    <source>
        <dbReference type="Proteomes" id="UP000019335"/>
    </source>
</evidence>
<reference evidence="2 3" key="1">
    <citation type="journal article" date="2014" name="Mol. Plant">
        <title>Chromosome Scale Genome Assembly and Transcriptome Profiling of Nannochloropsis gaditana in Nitrogen Depletion.</title>
        <authorList>
            <person name="Corteggiani Carpinelli E."/>
            <person name="Telatin A."/>
            <person name="Vitulo N."/>
            <person name="Forcato C."/>
            <person name="D'Angelo M."/>
            <person name="Schiavon R."/>
            <person name="Vezzi A."/>
            <person name="Giacometti G.M."/>
            <person name="Morosinotto T."/>
            <person name="Valle G."/>
        </authorList>
    </citation>
    <scope>NUCLEOTIDE SEQUENCE [LARGE SCALE GENOMIC DNA]</scope>
    <source>
        <strain evidence="2 3">B-31</strain>
    </source>
</reference>
<evidence type="ECO:0000313" key="2">
    <source>
        <dbReference type="EMBL" id="EWM30036.1"/>
    </source>
</evidence>
<name>W7UBB4_9STRA</name>
<dbReference type="OrthoDB" id="10350295at2759"/>
<evidence type="ECO:0000256" key="1">
    <source>
        <dbReference type="SAM" id="Phobius"/>
    </source>
</evidence>
<comment type="caution">
    <text evidence="2">The sequence shown here is derived from an EMBL/GenBank/DDBJ whole genome shotgun (WGS) entry which is preliminary data.</text>
</comment>
<dbReference type="Proteomes" id="UP000019335">
    <property type="component" value="Chromosome 2"/>
</dbReference>
<keyword evidence="1" id="KW-1133">Transmembrane helix</keyword>
<dbReference type="EMBL" id="AZIL01000069">
    <property type="protein sequence ID" value="EWM30036.1"/>
    <property type="molecule type" value="Genomic_DNA"/>
</dbReference>
<gene>
    <name evidence="2" type="ORF">Naga_100179g1</name>
</gene>
<keyword evidence="1" id="KW-0812">Transmembrane</keyword>
<keyword evidence="3" id="KW-1185">Reference proteome</keyword>
<organism evidence="2 3">
    <name type="scientific">Nannochloropsis gaditana</name>
    <dbReference type="NCBI Taxonomy" id="72520"/>
    <lineage>
        <taxon>Eukaryota</taxon>
        <taxon>Sar</taxon>
        <taxon>Stramenopiles</taxon>
        <taxon>Ochrophyta</taxon>
        <taxon>Eustigmatophyceae</taxon>
        <taxon>Eustigmatales</taxon>
        <taxon>Monodopsidaceae</taxon>
        <taxon>Nannochloropsis</taxon>
    </lineage>
</organism>
<accession>W7UBB4</accession>
<protein>
    <submittedName>
        <fullName evidence="2">Uncharacterized protein</fullName>
    </submittedName>
</protein>